<dbReference type="EMBL" id="BDGG01000013">
    <property type="protein sequence ID" value="GAV06602.1"/>
    <property type="molecule type" value="Genomic_DNA"/>
</dbReference>
<name>A0A1D1VYX5_RAMVA</name>
<keyword evidence="1" id="KW-0812">Transmembrane</keyword>
<proteinExistence type="predicted"/>
<gene>
    <name evidence="2" type="primary">RvY_16564-1</name>
    <name evidence="2" type="synonym">RvY_16564.1</name>
    <name evidence="2" type="ORF">RvY_16564</name>
</gene>
<keyword evidence="3" id="KW-1185">Reference proteome</keyword>
<organism evidence="2 3">
    <name type="scientific">Ramazzottius varieornatus</name>
    <name type="common">Water bear</name>
    <name type="synonym">Tardigrade</name>
    <dbReference type="NCBI Taxonomy" id="947166"/>
    <lineage>
        <taxon>Eukaryota</taxon>
        <taxon>Metazoa</taxon>
        <taxon>Ecdysozoa</taxon>
        <taxon>Tardigrada</taxon>
        <taxon>Eutardigrada</taxon>
        <taxon>Parachela</taxon>
        <taxon>Hypsibioidea</taxon>
        <taxon>Ramazzottiidae</taxon>
        <taxon>Ramazzottius</taxon>
    </lineage>
</organism>
<dbReference type="AlphaFoldDB" id="A0A1D1VYX5"/>
<evidence type="ECO:0008006" key="4">
    <source>
        <dbReference type="Google" id="ProtNLM"/>
    </source>
</evidence>
<reference evidence="2 3" key="1">
    <citation type="journal article" date="2016" name="Nat. Commun.">
        <title>Extremotolerant tardigrade genome and improved radiotolerance of human cultured cells by tardigrade-unique protein.</title>
        <authorList>
            <person name="Hashimoto T."/>
            <person name="Horikawa D.D."/>
            <person name="Saito Y."/>
            <person name="Kuwahara H."/>
            <person name="Kozuka-Hata H."/>
            <person name="Shin-I T."/>
            <person name="Minakuchi Y."/>
            <person name="Ohishi K."/>
            <person name="Motoyama A."/>
            <person name="Aizu T."/>
            <person name="Enomoto A."/>
            <person name="Kondo K."/>
            <person name="Tanaka S."/>
            <person name="Hara Y."/>
            <person name="Koshikawa S."/>
            <person name="Sagara H."/>
            <person name="Miura T."/>
            <person name="Yokobori S."/>
            <person name="Miyagawa K."/>
            <person name="Suzuki Y."/>
            <person name="Kubo T."/>
            <person name="Oyama M."/>
            <person name="Kohara Y."/>
            <person name="Fujiyama A."/>
            <person name="Arakawa K."/>
            <person name="Katayama T."/>
            <person name="Toyoda A."/>
            <person name="Kunieda T."/>
        </authorList>
    </citation>
    <scope>NUCLEOTIDE SEQUENCE [LARGE SCALE GENOMIC DNA]</scope>
    <source>
        <strain evidence="2 3">YOKOZUNA-1</strain>
    </source>
</reference>
<evidence type="ECO:0000256" key="1">
    <source>
        <dbReference type="SAM" id="Phobius"/>
    </source>
</evidence>
<protein>
    <recommendedName>
        <fullName evidence="4">Glycine zipper domain-containing protein</fullName>
    </recommendedName>
</protein>
<keyword evidence="1" id="KW-1133">Transmembrane helix</keyword>
<accession>A0A1D1VYX5</accession>
<comment type="caution">
    <text evidence="2">The sequence shown here is derived from an EMBL/GenBank/DDBJ whole genome shotgun (WGS) entry which is preliminary data.</text>
</comment>
<feature type="transmembrane region" description="Helical" evidence="1">
    <location>
        <begin position="46"/>
        <end position="67"/>
    </location>
</feature>
<sequence length="131" mass="14097">MRHKYLNFLTQLSNVQTFPSFLSAYRRGLRRYPSSRYTNPFCKMAVYHQVLFFFLALFVLSTSCLPVNELREKRGIMTGGIKGALLGGALGCILPGVSCGTGMKAGAALGAGAGAIKNVQKHQSGLSGMFG</sequence>
<evidence type="ECO:0000313" key="3">
    <source>
        <dbReference type="Proteomes" id="UP000186922"/>
    </source>
</evidence>
<dbReference type="Proteomes" id="UP000186922">
    <property type="component" value="Unassembled WGS sequence"/>
</dbReference>
<keyword evidence="1" id="KW-0472">Membrane</keyword>
<evidence type="ECO:0000313" key="2">
    <source>
        <dbReference type="EMBL" id="GAV06602.1"/>
    </source>
</evidence>